<dbReference type="RefSeq" id="WP_177159086.1">
    <property type="nucleotide sequence ID" value="NZ_JABCJE010000018.1"/>
</dbReference>
<accession>A0A850QHP6</accession>
<feature type="domain" description="Autotransporter" evidence="1">
    <location>
        <begin position="106"/>
        <end position="280"/>
    </location>
</feature>
<dbReference type="EMBL" id="JABCJE010000018">
    <property type="protein sequence ID" value="NVO25559.1"/>
    <property type="molecule type" value="Genomic_DNA"/>
</dbReference>
<dbReference type="InterPro" id="IPR036709">
    <property type="entry name" value="Autotransporte_beta_dom_sf"/>
</dbReference>
<dbReference type="SUPFAM" id="SSF103515">
    <property type="entry name" value="Autotransporter"/>
    <property type="match status" value="1"/>
</dbReference>
<evidence type="ECO:0000313" key="2">
    <source>
        <dbReference type="EMBL" id="NVO25559.1"/>
    </source>
</evidence>
<gene>
    <name evidence="2" type="ORF">HJ536_19580</name>
</gene>
<protein>
    <submittedName>
        <fullName evidence="2">Autotransporter outer membrane beta-barrel domain-containing protein</fullName>
    </submittedName>
</protein>
<evidence type="ECO:0000313" key="3">
    <source>
        <dbReference type="Proteomes" id="UP000592216"/>
    </source>
</evidence>
<comment type="caution">
    <text evidence="2">The sequence shown here is derived from an EMBL/GenBank/DDBJ whole genome shotgun (WGS) entry which is preliminary data.</text>
</comment>
<dbReference type="Pfam" id="PF03797">
    <property type="entry name" value="Autotransporter"/>
    <property type="match status" value="1"/>
</dbReference>
<proteinExistence type="predicted"/>
<dbReference type="Proteomes" id="UP000592216">
    <property type="component" value="Unassembled WGS sequence"/>
</dbReference>
<sequence length="362" mass="39225">MDLGSMLKAAALTGVVTLGASPVLAQEGGMPFMAKMARSFGPTGLIAEFGQNESYGSFQTRQAWARSEIAAAAADNVWTGYADSARKLNMPVTLSFSLPGNTMGVRFKGTYSNTQADENMTYANSSGPSGLVELMAMPSSDLMLGFGVMTGKTDVDIQHNDGSITASNWGVQFDLLKTLSEHWGLAGRAIYRHNESDTVIPLGFADLETEQGSDVFYTEWTMVGNYEQDSLSWVPEGWLFRPRVRAVYAKTRFESVTNSLGRTNEGTVGESDEYATVQAKVRLLQPVFRPGQTGFYVEGGYEREVINDLDLVVDDPNILHAKAGVSSMMKNGLFIDAGLGIEHGTKGKKDLKVLTVALSKTF</sequence>
<organism evidence="2 3">
    <name type="scientific">Donghicola mangrovi</name>
    <dbReference type="NCBI Taxonomy" id="2729614"/>
    <lineage>
        <taxon>Bacteria</taxon>
        <taxon>Pseudomonadati</taxon>
        <taxon>Pseudomonadota</taxon>
        <taxon>Alphaproteobacteria</taxon>
        <taxon>Rhodobacterales</taxon>
        <taxon>Roseobacteraceae</taxon>
        <taxon>Donghicola</taxon>
    </lineage>
</organism>
<evidence type="ECO:0000259" key="1">
    <source>
        <dbReference type="Pfam" id="PF03797"/>
    </source>
</evidence>
<dbReference type="AlphaFoldDB" id="A0A850QHP6"/>
<dbReference type="InterPro" id="IPR005546">
    <property type="entry name" value="Autotransporte_beta"/>
</dbReference>
<reference evidence="2 3" key="1">
    <citation type="submission" date="2020-04" db="EMBL/GenBank/DDBJ databases">
        <title>Donghicola sp., a member of the Rhodobacteraceae family isolated from mangrove forest in Thailand.</title>
        <authorList>
            <person name="Charoenyingcharoen P."/>
            <person name="Yukphan P."/>
        </authorList>
    </citation>
    <scope>NUCLEOTIDE SEQUENCE [LARGE SCALE GENOMIC DNA]</scope>
    <source>
        <strain evidence="2 3">B5-SW-15</strain>
    </source>
</reference>
<dbReference type="Gene3D" id="2.40.128.130">
    <property type="entry name" value="Autotransporter beta-domain"/>
    <property type="match status" value="1"/>
</dbReference>
<name>A0A850QHP6_9RHOB</name>